<feature type="transmembrane region" description="Helical" evidence="1">
    <location>
        <begin position="112"/>
        <end position="128"/>
    </location>
</feature>
<keyword evidence="1" id="KW-0812">Transmembrane</keyword>
<reference evidence="2 3" key="1">
    <citation type="submission" date="2019-11" db="EMBL/GenBank/DDBJ databases">
        <title>Whole-genome sequence of Rhodoplanes serenus DSM 18633, type strain.</title>
        <authorList>
            <person name="Kyndt J.A."/>
            <person name="Meyer T.E."/>
        </authorList>
    </citation>
    <scope>NUCLEOTIDE SEQUENCE [LARGE SCALE GENOMIC DNA]</scope>
    <source>
        <strain evidence="2 3">DSM 18633</strain>
    </source>
</reference>
<dbReference type="Proteomes" id="UP000438991">
    <property type="component" value="Unassembled WGS sequence"/>
</dbReference>
<evidence type="ECO:0000313" key="3">
    <source>
        <dbReference type="Proteomes" id="UP000438991"/>
    </source>
</evidence>
<accession>A0A9X4XJX5</accession>
<feature type="transmembrane region" description="Helical" evidence="1">
    <location>
        <begin position="57"/>
        <end position="78"/>
    </location>
</feature>
<name>A0A9X4XJX5_9BRAD</name>
<evidence type="ECO:0000256" key="1">
    <source>
        <dbReference type="SAM" id="Phobius"/>
    </source>
</evidence>
<feature type="transmembrane region" description="Helical" evidence="1">
    <location>
        <begin position="85"/>
        <end position="106"/>
    </location>
</feature>
<protein>
    <submittedName>
        <fullName evidence="2">Uncharacterized protein</fullName>
    </submittedName>
</protein>
<keyword evidence="1" id="KW-0472">Membrane</keyword>
<comment type="caution">
    <text evidence="2">The sequence shown here is derived from an EMBL/GenBank/DDBJ whole genome shotgun (WGS) entry which is preliminary data.</text>
</comment>
<dbReference type="AlphaFoldDB" id="A0A9X4XJX5"/>
<dbReference type="RefSeq" id="WP_155479401.1">
    <property type="nucleotide sequence ID" value="NZ_WNKV01000006.1"/>
</dbReference>
<dbReference type="EMBL" id="WNKV01000006">
    <property type="protein sequence ID" value="MTW16423.1"/>
    <property type="molecule type" value="Genomic_DNA"/>
</dbReference>
<proteinExistence type="predicted"/>
<gene>
    <name evidence="2" type="ORF">GJ689_09385</name>
</gene>
<evidence type="ECO:0000313" key="2">
    <source>
        <dbReference type="EMBL" id="MTW16423.1"/>
    </source>
</evidence>
<sequence length="142" mass="14694">MVKWSGVALVLLGAAHLVAFGVEALPFVPRWLGLELWAAAHGLSFAAQPPAFLASNAAFWATLGSCAAPSILLGALIVRLAGQGVAVPTFVGWGLCVWFAVCALLVEPSGFPMGLIISLALLLGLHRQRRAAAPAGERSRVG</sequence>
<keyword evidence="1" id="KW-1133">Transmembrane helix</keyword>
<organism evidence="2 3">
    <name type="scientific">Rhodoplanes serenus</name>
    <dbReference type="NCBI Taxonomy" id="200615"/>
    <lineage>
        <taxon>Bacteria</taxon>
        <taxon>Pseudomonadati</taxon>
        <taxon>Pseudomonadota</taxon>
        <taxon>Alphaproteobacteria</taxon>
        <taxon>Hyphomicrobiales</taxon>
        <taxon>Nitrobacteraceae</taxon>
        <taxon>Rhodoplanes</taxon>
    </lineage>
</organism>